<dbReference type="Pfam" id="PF17482">
    <property type="entry name" value="Phage_sheath_1C"/>
    <property type="match status" value="1"/>
</dbReference>
<name>A0ABT3YL02_9HYPH</name>
<dbReference type="RefSeq" id="WP_267614388.1">
    <property type="nucleotide sequence ID" value="NZ_JAOVZQ010000001.1"/>
</dbReference>
<protein>
    <submittedName>
        <fullName evidence="3">Phage tail sheath subtilisin-like domain-containing protein</fullName>
    </submittedName>
</protein>
<gene>
    <name evidence="3" type="ORF">OEG82_21545</name>
</gene>
<dbReference type="Proteomes" id="UP001081283">
    <property type="component" value="Unassembled WGS sequence"/>
</dbReference>
<evidence type="ECO:0000313" key="4">
    <source>
        <dbReference type="Proteomes" id="UP001081283"/>
    </source>
</evidence>
<comment type="similarity">
    <text evidence="1">Belongs to the myoviridae tail sheath protein family.</text>
</comment>
<keyword evidence="4" id="KW-1185">Reference proteome</keyword>
<dbReference type="EMBL" id="JAOVZQ010000001">
    <property type="protein sequence ID" value="MCY0096576.1"/>
    <property type="molecule type" value="Genomic_DNA"/>
</dbReference>
<evidence type="ECO:0000256" key="1">
    <source>
        <dbReference type="ARBA" id="ARBA00008005"/>
    </source>
</evidence>
<evidence type="ECO:0000259" key="2">
    <source>
        <dbReference type="Pfam" id="PF17482"/>
    </source>
</evidence>
<dbReference type="PANTHER" id="PTHR35861">
    <property type="match status" value="1"/>
</dbReference>
<dbReference type="InterPro" id="IPR052042">
    <property type="entry name" value="Tail_sheath_structural"/>
</dbReference>
<dbReference type="PANTHER" id="PTHR35861:SF1">
    <property type="entry name" value="PHAGE TAIL SHEATH PROTEIN"/>
    <property type="match status" value="1"/>
</dbReference>
<dbReference type="InterPro" id="IPR020287">
    <property type="entry name" value="Tail_sheath_C"/>
</dbReference>
<accession>A0ABT3YL02</accession>
<dbReference type="Gene3D" id="3.40.50.11780">
    <property type="match status" value="1"/>
</dbReference>
<proteinExistence type="inferred from homology"/>
<feature type="domain" description="Tail sheath protein C-terminal" evidence="2">
    <location>
        <begin position="409"/>
        <end position="512"/>
    </location>
</feature>
<sequence length="518" mass="54539">MSIDAPGVDIRYPTDGPPLIAELSTSVTAFVGPTRVKPAGSGGNMVVQKIRSSDEFLQSFGTPGANYGPVSLSGTDKTDVDLMGHNIRGFFANGGSEAYVISTSGNGAATASQTYAFDGEPPLKFNAIAASGGLWGNQVSVRITNSAAANRVDVEITSTLAGDDGDVVRTERYTAVEATAASMTALASQFVTFVAIAEDEVVAGARTLDLTAAAAGISFDLTGGADSGAPAADAVSSAIPELEKLEDVSLIVLPNNAWRNTDPLTANDDYLLMVSHAEEMQDRLVLVHVDDSVATFEANAAGLPLSSYMAAYYPAGKIVIPLTGDALLTQSSGLIGHVAGVYARSDNQIGAWQSPAGLQADLRAVTELSKPLNRKQQAPMNQNGVNALRIVNGIQTVYGARTRDIGGLYQYVAVRRTAFLIGDSLRSALQRVVFARNIESTWQNVKTAVNGFLRSLFNRQAFQGATAEEAYQVLCGLGESMTQTDIDNGKLIVRARFKAAKPAEFITVSIEQILQGET</sequence>
<comment type="caution">
    <text evidence="3">The sequence shown here is derived from an EMBL/GenBank/DDBJ whole genome shotgun (WGS) entry which is preliminary data.</text>
</comment>
<reference evidence="3" key="1">
    <citation type="submission" date="2022-10" db="EMBL/GenBank/DDBJ databases">
        <title>Hoeflea sp. J2-29, isolated from marine algae.</title>
        <authorList>
            <person name="Kristyanto S."/>
            <person name="Kim J.M."/>
            <person name="Jeon C.O."/>
        </authorList>
    </citation>
    <scope>NUCLEOTIDE SEQUENCE</scope>
    <source>
        <strain evidence="3">J2-29</strain>
    </source>
</reference>
<evidence type="ECO:0000313" key="3">
    <source>
        <dbReference type="EMBL" id="MCY0096576.1"/>
    </source>
</evidence>
<organism evidence="3 4">
    <name type="scientific">Hoeflea ulvae</name>
    <dbReference type="NCBI Taxonomy" id="2983764"/>
    <lineage>
        <taxon>Bacteria</taxon>
        <taxon>Pseudomonadati</taxon>
        <taxon>Pseudomonadota</taxon>
        <taxon>Alphaproteobacteria</taxon>
        <taxon>Hyphomicrobiales</taxon>
        <taxon>Rhizobiaceae</taxon>
        <taxon>Hoeflea</taxon>
    </lineage>
</organism>